<reference evidence="2 3" key="1">
    <citation type="submission" date="2019-07" db="EMBL/GenBank/DDBJ databases">
        <title>The pathways for chlorine oxyanion respiration interact through the shared metabolite chlorate.</title>
        <authorList>
            <person name="Barnum T.P."/>
            <person name="Cheng Y."/>
            <person name="Hill K.A."/>
            <person name="Lucas L.N."/>
            <person name="Carlson H.K."/>
            <person name="Coates J.D."/>
        </authorList>
    </citation>
    <scope>NUCLEOTIDE SEQUENCE [LARGE SCALE GENOMIC DNA]</scope>
    <source>
        <strain evidence="2 3">SFB-1</strain>
    </source>
</reference>
<feature type="domain" description="DUF6973" evidence="1">
    <location>
        <begin position="20"/>
        <end position="113"/>
    </location>
</feature>
<accession>A0A557RC74</accession>
<dbReference type="Proteomes" id="UP000318349">
    <property type="component" value="Unassembled WGS sequence"/>
</dbReference>
<organism evidence="2 3">
    <name type="scientific">Denitromonas halophila</name>
    <dbReference type="NCBI Taxonomy" id="1629404"/>
    <lineage>
        <taxon>Bacteria</taxon>
        <taxon>Pseudomonadati</taxon>
        <taxon>Pseudomonadota</taxon>
        <taxon>Betaproteobacteria</taxon>
        <taxon>Rhodocyclales</taxon>
        <taxon>Zoogloeaceae</taxon>
        <taxon>Denitromonas</taxon>
    </lineage>
</organism>
<dbReference type="Pfam" id="PF22322">
    <property type="entry name" value="DUF6973"/>
    <property type="match status" value="1"/>
</dbReference>
<evidence type="ECO:0000313" key="3">
    <source>
        <dbReference type="Proteomes" id="UP000318349"/>
    </source>
</evidence>
<dbReference type="AlphaFoldDB" id="A0A557RC74"/>
<gene>
    <name evidence="2" type="ORF">FHP89_04405</name>
</gene>
<proteinExistence type="predicted"/>
<protein>
    <recommendedName>
        <fullName evidence="1">DUF6973 domain-containing protein</fullName>
    </recommendedName>
</protein>
<evidence type="ECO:0000313" key="2">
    <source>
        <dbReference type="EMBL" id="TVO78903.1"/>
    </source>
</evidence>
<evidence type="ECO:0000259" key="1">
    <source>
        <dbReference type="Pfam" id="PF22322"/>
    </source>
</evidence>
<comment type="caution">
    <text evidence="2">The sequence shown here is derived from an EMBL/GenBank/DDBJ whole genome shotgun (WGS) entry which is preliminary data.</text>
</comment>
<sequence length="134" mass="15082">MSSSILAQYEQLTPQERNYITSHPHHALTIRQSKETAFEATKARFGFNGRNDKSDAFRHCFWSAILARDIGYANALRFTTAHESSLINPKNEKAMDLHNNSVGLVIGRQGGSDQILSHRCMEALVSRRLTVLIP</sequence>
<dbReference type="EMBL" id="VMNI01000004">
    <property type="protein sequence ID" value="TVO78903.1"/>
    <property type="molecule type" value="Genomic_DNA"/>
</dbReference>
<dbReference type="InterPro" id="IPR054246">
    <property type="entry name" value="DUF6973"/>
</dbReference>
<name>A0A557RC74_9RHOO</name>